<keyword evidence="1" id="KW-1133">Transmembrane helix</keyword>
<keyword evidence="1" id="KW-0812">Transmembrane</keyword>
<organism evidence="3 4">
    <name type="scientific">Bremia lactucae</name>
    <name type="common">Lettuce downy mildew</name>
    <dbReference type="NCBI Taxonomy" id="4779"/>
    <lineage>
        <taxon>Eukaryota</taxon>
        <taxon>Sar</taxon>
        <taxon>Stramenopiles</taxon>
        <taxon>Oomycota</taxon>
        <taxon>Peronosporomycetes</taxon>
        <taxon>Peronosporales</taxon>
        <taxon>Peronosporaceae</taxon>
        <taxon>Bremia</taxon>
    </lineage>
</organism>
<reference evidence="3 4" key="1">
    <citation type="journal article" date="2021" name="Genome Biol.">
        <title>AFLAP: assembly-free linkage analysis pipeline using k-mers from genome sequencing data.</title>
        <authorList>
            <person name="Fletcher K."/>
            <person name="Zhang L."/>
            <person name="Gil J."/>
            <person name="Han R."/>
            <person name="Cavanaugh K."/>
            <person name="Michelmore R."/>
        </authorList>
    </citation>
    <scope>NUCLEOTIDE SEQUENCE [LARGE SCALE GENOMIC DNA]</scope>
    <source>
        <strain evidence="3 4">SF5</strain>
    </source>
</reference>
<dbReference type="AlphaFoldDB" id="A0A976IIB6"/>
<name>A0A976IIB6_BRELC</name>
<dbReference type="OrthoDB" id="540213at2759"/>
<evidence type="ECO:0008006" key="5">
    <source>
        <dbReference type="Google" id="ProtNLM"/>
    </source>
</evidence>
<comment type="caution">
    <text evidence="3">The sequence shown here is derived from an EMBL/GenBank/DDBJ whole genome shotgun (WGS) entry which is preliminary data.</text>
</comment>
<dbReference type="GeneID" id="94348194"/>
<accession>A0A976IIB6</accession>
<dbReference type="Proteomes" id="UP000294530">
    <property type="component" value="Unassembled WGS sequence"/>
</dbReference>
<protein>
    <recommendedName>
        <fullName evidence="5">Spore coat protein CotH</fullName>
    </recommendedName>
</protein>
<dbReference type="Pfam" id="PF08757">
    <property type="entry name" value="CotH"/>
    <property type="match status" value="1"/>
</dbReference>
<feature type="transmembrane region" description="Helical" evidence="1">
    <location>
        <begin position="596"/>
        <end position="615"/>
    </location>
</feature>
<dbReference type="EMBL" id="SHOA02000012">
    <property type="protein sequence ID" value="TDH72346.1"/>
    <property type="molecule type" value="Genomic_DNA"/>
</dbReference>
<evidence type="ECO:0000256" key="1">
    <source>
        <dbReference type="SAM" id="Phobius"/>
    </source>
</evidence>
<keyword evidence="2" id="KW-0732">Signal</keyword>
<keyword evidence="1" id="KW-0472">Membrane</keyword>
<gene>
    <name evidence="3" type="ORF">CCR75_004437</name>
</gene>
<evidence type="ECO:0000313" key="3">
    <source>
        <dbReference type="EMBL" id="TDH72346.1"/>
    </source>
</evidence>
<feature type="chain" id="PRO_5037202735" description="Spore coat protein CotH" evidence="2">
    <location>
        <begin position="24"/>
        <end position="645"/>
    </location>
</feature>
<keyword evidence="4" id="KW-1185">Reference proteome</keyword>
<evidence type="ECO:0000256" key="2">
    <source>
        <dbReference type="SAM" id="SignalP"/>
    </source>
</evidence>
<sequence length="645" mass="71924">MQFAHLRTLLSALTALHFNVASASENTCFELPIVIVSPTKVRLPTETCNQPRIPALDCMKDAVKANIEVIDNKDGVLNCLDGNRTAIYPASVHYRGQSSLHFSKHQIAVNLDEAGELLGFPTDQSFVLNGPTVDATLMRNHLAHWMFRGTERYSPRSRHIVVFVRDKLDVNDWSPRYRGIYLALEKIAYTPNRVGLAQLNSACQSEEELSGGWAWQNNPLGYGDYSPNLILNEATGLFGAGARPILTFPEPKVMTQTMREYFVTPTTGPLPRLYQFLHDNMTNPDSLEEHIDIGSFVDYLLHSELSINSDAYRRSTYFFKDRSEPINAGPVWDFNLAYGRGGGKTTWMYTIHTFWKRLVCNYKFASLVQQRWAFLRSTTWSNESIQSFIQTSTEPIQRQLSKCIAWKSDNLQCANVGANSKASYSEEINDLIQAVLGRAHWMDSNIGGFYKALDRDLCVAAGDLPAYNCAADGNDKRCLTNPSSYINAVDFPKPRKPMPVTSCTNYSKKIEQPTIDPCWLSAGVYMTDGSITPFCSGYGSCPEGPGAKCTCKMGHRLPTCARKDDPIIPHGGPIDDETVHESSMLAKNLSSSTNSYLFFSLCALSVVALGVGLATHQRRRHQHYRPLVYAAATTNIEPSLHYGTS</sequence>
<evidence type="ECO:0000313" key="4">
    <source>
        <dbReference type="Proteomes" id="UP000294530"/>
    </source>
</evidence>
<proteinExistence type="predicted"/>
<dbReference type="KEGG" id="blac:94348194"/>
<dbReference type="InterPro" id="IPR014867">
    <property type="entry name" value="Spore_coat_CotH_CotH2/3/7"/>
</dbReference>
<dbReference type="RefSeq" id="XP_067821845.1">
    <property type="nucleotide sequence ID" value="XM_067962523.1"/>
</dbReference>
<feature type="signal peptide" evidence="2">
    <location>
        <begin position="1"/>
        <end position="23"/>
    </location>
</feature>